<evidence type="ECO:0000313" key="7">
    <source>
        <dbReference type="Proteomes" id="UP000678499"/>
    </source>
</evidence>
<evidence type="ECO:0000256" key="1">
    <source>
        <dbReference type="ARBA" id="ARBA00004123"/>
    </source>
</evidence>
<gene>
    <name evidence="6" type="ORF">NMOB1V02_LOCUS1813</name>
</gene>
<protein>
    <recommendedName>
        <fullName evidence="5">Vps72/YL1 C-terminal domain-containing protein</fullName>
    </recommendedName>
</protein>
<evidence type="ECO:0000259" key="5">
    <source>
        <dbReference type="Pfam" id="PF08265"/>
    </source>
</evidence>
<dbReference type="InterPro" id="IPR013272">
    <property type="entry name" value="Vps72/YL1_C"/>
</dbReference>
<dbReference type="AlphaFoldDB" id="A0A7R9BHD7"/>
<dbReference type="InterPro" id="IPR029525">
    <property type="entry name" value="INO80C/Ies6"/>
</dbReference>
<keyword evidence="4" id="KW-0539">Nucleus</keyword>
<dbReference type="PANTHER" id="PTHR31200">
    <property type="entry name" value="INO80 COMPLEX SUBUNIT C"/>
    <property type="match status" value="1"/>
</dbReference>
<dbReference type="PANTHER" id="PTHR31200:SF1">
    <property type="entry name" value="INO80 COMPLEX SUBUNIT C"/>
    <property type="match status" value="1"/>
</dbReference>
<dbReference type="GO" id="GO:0031011">
    <property type="term" value="C:Ino80 complex"/>
    <property type="evidence" value="ECO:0007669"/>
    <property type="project" value="InterPro"/>
</dbReference>
<keyword evidence="7" id="KW-1185">Reference proteome</keyword>
<keyword evidence="3" id="KW-0804">Transcription</keyword>
<keyword evidence="2" id="KW-0805">Transcription regulation</keyword>
<dbReference type="Proteomes" id="UP000678499">
    <property type="component" value="Unassembled WGS sequence"/>
</dbReference>
<sequence>MKLSLVSRDGARSADDSEELCESCIARNISAKYTDPFTKLRYATAEEYALIKQLTPDIVTGYLTLRRANLIL</sequence>
<feature type="domain" description="Vps72/YL1 C-terminal" evidence="5">
    <location>
        <begin position="30"/>
        <end position="51"/>
    </location>
</feature>
<evidence type="ECO:0000256" key="2">
    <source>
        <dbReference type="ARBA" id="ARBA00023015"/>
    </source>
</evidence>
<organism evidence="6">
    <name type="scientific">Notodromas monacha</name>
    <dbReference type="NCBI Taxonomy" id="399045"/>
    <lineage>
        <taxon>Eukaryota</taxon>
        <taxon>Metazoa</taxon>
        <taxon>Ecdysozoa</taxon>
        <taxon>Arthropoda</taxon>
        <taxon>Crustacea</taxon>
        <taxon>Oligostraca</taxon>
        <taxon>Ostracoda</taxon>
        <taxon>Podocopa</taxon>
        <taxon>Podocopida</taxon>
        <taxon>Cypridocopina</taxon>
        <taxon>Cypridoidea</taxon>
        <taxon>Cyprididae</taxon>
        <taxon>Notodromas</taxon>
    </lineage>
</organism>
<proteinExistence type="predicted"/>
<dbReference type="GO" id="GO:0006338">
    <property type="term" value="P:chromatin remodeling"/>
    <property type="evidence" value="ECO:0007669"/>
    <property type="project" value="InterPro"/>
</dbReference>
<name>A0A7R9BHD7_9CRUS</name>
<dbReference type="EMBL" id="CAJPEX010000191">
    <property type="protein sequence ID" value="CAG0914103.1"/>
    <property type="molecule type" value="Genomic_DNA"/>
</dbReference>
<dbReference type="Pfam" id="PF08265">
    <property type="entry name" value="YL1_C"/>
    <property type="match status" value="1"/>
</dbReference>
<evidence type="ECO:0000313" key="6">
    <source>
        <dbReference type="EMBL" id="CAD7273951.1"/>
    </source>
</evidence>
<evidence type="ECO:0000256" key="4">
    <source>
        <dbReference type="ARBA" id="ARBA00023242"/>
    </source>
</evidence>
<accession>A0A7R9BHD7</accession>
<comment type="subcellular location">
    <subcellularLocation>
        <location evidence="1">Nucleus</location>
    </subcellularLocation>
</comment>
<evidence type="ECO:0000256" key="3">
    <source>
        <dbReference type="ARBA" id="ARBA00023163"/>
    </source>
</evidence>
<dbReference type="OrthoDB" id="49520at2759"/>
<dbReference type="EMBL" id="OA882228">
    <property type="protein sequence ID" value="CAD7273951.1"/>
    <property type="molecule type" value="Genomic_DNA"/>
</dbReference>
<reference evidence="6" key="1">
    <citation type="submission" date="2020-11" db="EMBL/GenBank/DDBJ databases">
        <authorList>
            <person name="Tran Van P."/>
        </authorList>
    </citation>
    <scope>NUCLEOTIDE SEQUENCE</scope>
</reference>